<evidence type="ECO:0000313" key="2">
    <source>
        <dbReference type="EMBL" id="TYL12805.1"/>
    </source>
</evidence>
<dbReference type="EMBL" id="VCDX01000006">
    <property type="protein sequence ID" value="TYL12805.1"/>
    <property type="molecule type" value="Genomic_DNA"/>
</dbReference>
<reference evidence="1 3" key="1">
    <citation type="submission" date="2016-08" db="EMBL/GenBank/DDBJ databases">
        <title>Moorella thermoacetica DSM 103132.</title>
        <authorList>
            <person name="Jendresen C.B."/>
            <person name="Redl S.M."/>
            <person name="Jensen T.O."/>
            <person name="Nielsen A.T."/>
        </authorList>
    </citation>
    <scope>NUCLEOTIDE SEQUENCE [LARGE SCALE GENOMIC DNA]</scope>
    <source>
        <strain evidence="1 3">DSM 103132</strain>
    </source>
</reference>
<evidence type="ECO:0000313" key="1">
    <source>
        <dbReference type="EMBL" id="AOQ24702.1"/>
    </source>
</evidence>
<organism evidence="1 3">
    <name type="scientific">Neomoorella thermoacetica</name>
    <name type="common">Clostridium thermoaceticum</name>
    <dbReference type="NCBI Taxonomy" id="1525"/>
    <lineage>
        <taxon>Bacteria</taxon>
        <taxon>Bacillati</taxon>
        <taxon>Bacillota</taxon>
        <taxon>Clostridia</taxon>
        <taxon>Neomoorellales</taxon>
        <taxon>Neomoorellaceae</taxon>
        <taxon>Neomoorella</taxon>
    </lineage>
</organism>
<evidence type="ECO:0000313" key="3">
    <source>
        <dbReference type="Proteomes" id="UP000094598"/>
    </source>
</evidence>
<dbReference type="Proteomes" id="UP000094598">
    <property type="component" value="Chromosome"/>
</dbReference>
<protein>
    <submittedName>
        <fullName evidence="1">Uncharacterized protein</fullName>
    </submittedName>
</protein>
<dbReference type="RefSeq" id="WP_231115059.1">
    <property type="nucleotide sequence ID" value="NZ_CP017019.1"/>
</dbReference>
<sequence>MGVVVLTFPRQKFHDGQVVHDYHLNGIQLEIAREIKKRYLINYYDLRLLNSPYIYYFLEPVIDTTRRDGGSALLDTDLLVITNTVLKATEDWTTLTMTLSQPTSEIMLFAEHKIPDNTAIDYYYLDVDGSTWLPLQPETPVAVTLSSIKLRVVLTASGQSKPQVEQFCLMWR</sequence>
<dbReference type="AlphaFoldDB" id="A0AAC9HID0"/>
<accession>A0AAC9HID0</accession>
<reference evidence="2 4" key="2">
    <citation type="submission" date="2019-05" db="EMBL/GenBank/DDBJ databases">
        <title>Genome sequence of Moorella thermoacetica ATCC 33924.</title>
        <authorList>
            <person name="Poehlein A."/>
            <person name="Bengelsdorf F.R."/>
            <person name="Duerre P."/>
            <person name="Daniel R."/>
        </authorList>
    </citation>
    <scope>NUCLEOTIDE SEQUENCE [LARGE SCALE GENOMIC DNA]</scope>
    <source>
        <strain evidence="2 4">ATCC 33924</strain>
    </source>
</reference>
<proteinExistence type="predicted"/>
<keyword evidence="4" id="KW-1185">Reference proteome</keyword>
<name>A0AAC9HID0_NEOTH</name>
<dbReference type="Proteomes" id="UP000322283">
    <property type="component" value="Unassembled WGS sequence"/>
</dbReference>
<evidence type="ECO:0000313" key="4">
    <source>
        <dbReference type="Proteomes" id="UP000322283"/>
    </source>
</evidence>
<dbReference type="EMBL" id="CP017019">
    <property type="protein sequence ID" value="AOQ24702.1"/>
    <property type="molecule type" value="Genomic_DNA"/>
</dbReference>
<gene>
    <name evidence="1" type="ORF">Maut_02274</name>
    <name evidence="2" type="ORF">MTAT_20470</name>
</gene>